<dbReference type="SUPFAM" id="SSF53254">
    <property type="entry name" value="Phosphoglycerate mutase-like"/>
    <property type="match status" value="1"/>
</dbReference>
<dbReference type="InterPro" id="IPR013078">
    <property type="entry name" value="His_Pase_superF_clade-1"/>
</dbReference>
<feature type="region of interest" description="Disordered" evidence="2">
    <location>
        <begin position="143"/>
        <end position="166"/>
    </location>
</feature>
<keyword evidence="4" id="KW-1185">Reference proteome</keyword>
<keyword evidence="1" id="KW-0378">Hydrolase</keyword>
<proteinExistence type="predicted"/>
<feature type="compositionally biased region" description="Basic and acidic residues" evidence="2">
    <location>
        <begin position="143"/>
        <end position="155"/>
    </location>
</feature>
<dbReference type="Pfam" id="PF00300">
    <property type="entry name" value="His_Phos_1"/>
    <property type="match status" value="1"/>
</dbReference>
<dbReference type="SMART" id="SM00855">
    <property type="entry name" value="PGAM"/>
    <property type="match status" value="1"/>
</dbReference>
<name>A0ABY4WCA7_9BACL</name>
<dbReference type="Proteomes" id="UP001056500">
    <property type="component" value="Chromosome"/>
</dbReference>
<sequence length="231" mass="26490">MRWIWIRHGETEENRQRRYHGHTDAPLNQAGMEQARKLSNLLACEKPDLFYTSDLLRSRQTAEGLSAAWGIAPTPVPELRELSFGDWEQLTYEELMSLAGERARQWYDDPFQYAPPGGETVAQLGSRVDRLIKGVLRKLSDRAEERNSADQEWSKGRHQRQGRKPEQTVVLVTHGGAIRWFQAAWMHGNPQLYWQMTGLGHGQAMIVRQTADGWRLVTDSGRSDFGEESET</sequence>
<dbReference type="Gene3D" id="3.40.50.1240">
    <property type="entry name" value="Phosphoglycerate mutase-like"/>
    <property type="match status" value="1"/>
</dbReference>
<dbReference type="PANTHER" id="PTHR46517">
    <property type="entry name" value="FRUCTOSE-2,6-BISPHOSPHATASE TIGAR"/>
    <property type="match status" value="1"/>
</dbReference>
<dbReference type="CDD" id="cd07067">
    <property type="entry name" value="HP_PGM_like"/>
    <property type="match status" value="1"/>
</dbReference>
<evidence type="ECO:0000313" key="3">
    <source>
        <dbReference type="EMBL" id="USG64539.1"/>
    </source>
</evidence>
<dbReference type="PANTHER" id="PTHR46517:SF1">
    <property type="entry name" value="FRUCTOSE-2,6-BISPHOSPHATASE TIGAR"/>
    <property type="match status" value="1"/>
</dbReference>
<protein>
    <submittedName>
        <fullName evidence="3">Histidine phosphatase family protein</fullName>
    </submittedName>
</protein>
<gene>
    <name evidence="3" type="ORF">NDK47_20675</name>
</gene>
<dbReference type="EMBL" id="CP098755">
    <property type="protein sequence ID" value="USG64539.1"/>
    <property type="molecule type" value="Genomic_DNA"/>
</dbReference>
<evidence type="ECO:0000313" key="4">
    <source>
        <dbReference type="Proteomes" id="UP001056500"/>
    </source>
</evidence>
<dbReference type="RefSeq" id="WP_251871651.1">
    <property type="nucleotide sequence ID" value="NZ_CP098755.1"/>
</dbReference>
<dbReference type="InterPro" id="IPR051695">
    <property type="entry name" value="Phosphoglycerate_Mutase"/>
</dbReference>
<dbReference type="InterPro" id="IPR029033">
    <property type="entry name" value="His_PPase_superfam"/>
</dbReference>
<organism evidence="3 4">
    <name type="scientific">Brevibacillus ruminantium</name>
    <dbReference type="NCBI Taxonomy" id="2950604"/>
    <lineage>
        <taxon>Bacteria</taxon>
        <taxon>Bacillati</taxon>
        <taxon>Bacillota</taxon>
        <taxon>Bacilli</taxon>
        <taxon>Bacillales</taxon>
        <taxon>Paenibacillaceae</taxon>
        <taxon>Brevibacillus</taxon>
    </lineage>
</organism>
<accession>A0ABY4WCA7</accession>
<evidence type="ECO:0000256" key="1">
    <source>
        <dbReference type="ARBA" id="ARBA00022801"/>
    </source>
</evidence>
<reference evidence="3" key="1">
    <citation type="submission" date="2022-06" db="EMBL/GenBank/DDBJ databases">
        <title>Genome sequencing of Brevibacillus sp. BB3-R1.</title>
        <authorList>
            <person name="Heo J."/>
            <person name="Lee D."/>
            <person name="Won M."/>
            <person name="Han B.-H."/>
            <person name="Hong S.-B."/>
            <person name="Kwon S.-W."/>
        </authorList>
    </citation>
    <scope>NUCLEOTIDE SEQUENCE</scope>
    <source>
        <strain evidence="3">BB3-R1</strain>
    </source>
</reference>
<evidence type="ECO:0000256" key="2">
    <source>
        <dbReference type="SAM" id="MobiDB-lite"/>
    </source>
</evidence>